<evidence type="ECO:0000313" key="5">
    <source>
        <dbReference type="EMBL" id="KAJ4956875.1"/>
    </source>
</evidence>
<sequence length="608" mass="67194">MAENYFLPEQLTSWHSFSSSHKQNPVGPRKLVQMIKPQAASFAVLVCLHGFNNHPPIIIIKERQIETIPAFSFVHLRIVAPLPPLDSWTHALNHGREERSSAGGGQALRQTRGSCSERSNREEWLFLKAGTWGLVPRRRAESSYMRRSIILVEVLLVLASIVEAPWAVTGSSHCKQISSREVRPHSVTITEFGAIGDGATLNTKAFQNAMFYLNSFADKGGAQLFVPAGRWLTGSFDLISHLTLLLDKDAIILGSVQSDDWPVVDPLPSYGRGRELPGGRHRSLIYGCNLTDVVISGDNGTIDGQGSVWWNWFKNGTLNYTRPHLIELMNSTGMVISNLTFLNSPFWTIHPVYCSQILVQNVTIIAPLDSPNTDGIDPDSSNDVCIENCYISTGDDLISIKSGWDEFGISYGRPSSNIIIRNVSGETLTSSGVAIGSEMSGGISEVYAVDLHFFNSNTGIRIKTSPGRGGYVRNIYFSDITLNNVKIAIRFSPRYGEHPDEFYDPNDLPIIDKITIKDIRGENIRTAGLLEGIEGDNFLNICLSNITLNVTTETPWNCSYVQGFSKLVSPDTCEALREKTTPADSSACYYPSNYLRCPGGRNKPSWLL</sequence>
<dbReference type="EMBL" id="JAMYWD010000011">
    <property type="protein sequence ID" value="KAJ4956875.1"/>
    <property type="molecule type" value="Genomic_DNA"/>
</dbReference>
<dbReference type="GO" id="GO:0004650">
    <property type="term" value="F:polygalacturonase activity"/>
    <property type="evidence" value="ECO:0007669"/>
    <property type="project" value="InterPro"/>
</dbReference>
<protein>
    <recommendedName>
        <fullName evidence="7">Polygalacturonase</fullName>
    </recommendedName>
</protein>
<evidence type="ECO:0008006" key="7">
    <source>
        <dbReference type="Google" id="ProtNLM"/>
    </source>
</evidence>
<gene>
    <name evidence="5" type="ORF">NE237_013658</name>
</gene>
<dbReference type="Pfam" id="PF00295">
    <property type="entry name" value="Glyco_hydro_28"/>
    <property type="match status" value="1"/>
</dbReference>
<keyword evidence="3 4" id="KW-0326">Glycosidase</keyword>
<comment type="caution">
    <text evidence="5">The sequence shown here is derived from an EMBL/GenBank/DDBJ whole genome shotgun (WGS) entry which is preliminary data.</text>
</comment>
<dbReference type="PANTHER" id="PTHR31339:SF9">
    <property type="entry name" value="PLASMIN AND FIBRONECTIN-BINDING PROTEIN A"/>
    <property type="match status" value="1"/>
</dbReference>
<dbReference type="OrthoDB" id="187139at2759"/>
<dbReference type="SUPFAM" id="SSF51126">
    <property type="entry name" value="Pectin lyase-like"/>
    <property type="match status" value="1"/>
</dbReference>
<dbReference type="InterPro" id="IPR012334">
    <property type="entry name" value="Pectin_lyas_fold"/>
</dbReference>
<keyword evidence="2 4" id="KW-0378">Hydrolase</keyword>
<dbReference type="SMART" id="SM00710">
    <property type="entry name" value="PbH1"/>
    <property type="match status" value="5"/>
</dbReference>
<proteinExistence type="inferred from homology"/>
<dbReference type="AlphaFoldDB" id="A0A9Q0H2H4"/>
<evidence type="ECO:0000256" key="3">
    <source>
        <dbReference type="ARBA" id="ARBA00023295"/>
    </source>
</evidence>
<evidence type="ECO:0000313" key="6">
    <source>
        <dbReference type="Proteomes" id="UP001141806"/>
    </source>
</evidence>
<comment type="similarity">
    <text evidence="1 4">Belongs to the glycosyl hydrolase 28 family.</text>
</comment>
<dbReference type="Gene3D" id="2.160.20.10">
    <property type="entry name" value="Single-stranded right-handed beta-helix, Pectin lyase-like"/>
    <property type="match status" value="1"/>
</dbReference>
<reference evidence="5" key="1">
    <citation type="journal article" date="2023" name="Plant J.">
        <title>The genome of the king protea, Protea cynaroides.</title>
        <authorList>
            <person name="Chang J."/>
            <person name="Duong T.A."/>
            <person name="Schoeman C."/>
            <person name="Ma X."/>
            <person name="Roodt D."/>
            <person name="Barker N."/>
            <person name="Li Z."/>
            <person name="Van de Peer Y."/>
            <person name="Mizrachi E."/>
        </authorList>
    </citation>
    <scope>NUCLEOTIDE SEQUENCE</scope>
    <source>
        <tissue evidence="5">Young leaves</tissue>
    </source>
</reference>
<evidence type="ECO:0000256" key="4">
    <source>
        <dbReference type="RuleBase" id="RU361169"/>
    </source>
</evidence>
<name>A0A9Q0H2H4_9MAGN</name>
<evidence type="ECO:0000256" key="2">
    <source>
        <dbReference type="ARBA" id="ARBA00022801"/>
    </source>
</evidence>
<dbReference type="InterPro" id="IPR000743">
    <property type="entry name" value="Glyco_hydro_28"/>
</dbReference>
<accession>A0A9Q0H2H4</accession>
<dbReference type="PANTHER" id="PTHR31339">
    <property type="entry name" value="PECTIN LYASE-RELATED"/>
    <property type="match status" value="1"/>
</dbReference>
<dbReference type="Proteomes" id="UP001141806">
    <property type="component" value="Unassembled WGS sequence"/>
</dbReference>
<dbReference type="InterPro" id="IPR051801">
    <property type="entry name" value="GH28_Enzymes"/>
</dbReference>
<organism evidence="5 6">
    <name type="scientific">Protea cynaroides</name>
    <dbReference type="NCBI Taxonomy" id="273540"/>
    <lineage>
        <taxon>Eukaryota</taxon>
        <taxon>Viridiplantae</taxon>
        <taxon>Streptophyta</taxon>
        <taxon>Embryophyta</taxon>
        <taxon>Tracheophyta</taxon>
        <taxon>Spermatophyta</taxon>
        <taxon>Magnoliopsida</taxon>
        <taxon>Proteales</taxon>
        <taxon>Proteaceae</taxon>
        <taxon>Protea</taxon>
    </lineage>
</organism>
<dbReference type="GO" id="GO:0005975">
    <property type="term" value="P:carbohydrate metabolic process"/>
    <property type="evidence" value="ECO:0007669"/>
    <property type="project" value="InterPro"/>
</dbReference>
<dbReference type="InterPro" id="IPR006626">
    <property type="entry name" value="PbH1"/>
</dbReference>
<evidence type="ECO:0000256" key="1">
    <source>
        <dbReference type="ARBA" id="ARBA00008834"/>
    </source>
</evidence>
<keyword evidence="6" id="KW-1185">Reference proteome</keyword>
<dbReference type="InterPro" id="IPR011050">
    <property type="entry name" value="Pectin_lyase_fold/virulence"/>
</dbReference>